<gene>
    <name evidence="1" type="ORF">M6B38_174735</name>
</gene>
<reference evidence="1" key="1">
    <citation type="journal article" date="2023" name="GigaByte">
        <title>Genome assembly of the bearded iris, Iris pallida Lam.</title>
        <authorList>
            <person name="Bruccoleri R.E."/>
            <person name="Oakeley E.J."/>
            <person name="Faust A.M.E."/>
            <person name="Altorfer M."/>
            <person name="Dessus-Babus S."/>
            <person name="Burckhardt D."/>
            <person name="Oertli M."/>
            <person name="Naumann U."/>
            <person name="Petersen F."/>
            <person name="Wong J."/>
        </authorList>
    </citation>
    <scope>NUCLEOTIDE SEQUENCE</scope>
    <source>
        <strain evidence="1">GSM-AAB239-AS_SAM_17_03QT</strain>
    </source>
</reference>
<proteinExistence type="predicted"/>
<organism evidence="1 2">
    <name type="scientific">Iris pallida</name>
    <name type="common">Sweet iris</name>
    <dbReference type="NCBI Taxonomy" id="29817"/>
    <lineage>
        <taxon>Eukaryota</taxon>
        <taxon>Viridiplantae</taxon>
        <taxon>Streptophyta</taxon>
        <taxon>Embryophyta</taxon>
        <taxon>Tracheophyta</taxon>
        <taxon>Spermatophyta</taxon>
        <taxon>Magnoliopsida</taxon>
        <taxon>Liliopsida</taxon>
        <taxon>Asparagales</taxon>
        <taxon>Iridaceae</taxon>
        <taxon>Iridoideae</taxon>
        <taxon>Irideae</taxon>
        <taxon>Iris</taxon>
    </lineage>
</organism>
<accession>A0AAX6EQY6</accession>
<sequence>MVKRMEERNAVTFSLLIRSLGNARPREGAVGLRRAEREAFSPSIRTCRAFFYIKWEITGCKPVTGTYMMLIRKSNRASGGNSRVHSGKMACALSWCIYRF</sequence>
<dbReference type="Proteomes" id="UP001140949">
    <property type="component" value="Unassembled WGS sequence"/>
</dbReference>
<comment type="caution">
    <text evidence="1">The sequence shown here is derived from an EMBL/GenBank/DDBJ whole genome shotgun (WGS) entry which is preliminary data.</text>
</comment>
<protein>
    <submittedName>
        <fullName evidence="1">NAC domain-containing protein 68-like</fullName>
    </submittedName>
</protein>
<dbReference type="EMBL" id="JANAVB010034617">
    <property type="protein sequence ID" value="KAJ6806484.1"/>
    <property type="molecule type" value="Genomic_DNA"/>
</dbReference>
<evidence type="ECO:0000313" key="2">
    <source>
        <dbReference type="Proteomes" id="UP001140949"/>
    </source>
</evidence>
<evidence type="ECO:0000313" key="1">
    <source>
        <dbReference type="EMBL" id="KAJ6806484.1"/>
    </source>
</evidence>
<keyword evidence="2" id="KW-1185">Reference proteome</keyword>
<dbReference type="AlphaFoldDB" id="A0AAX6EQY6"/>
<reference evidence="1" key="2">
    <citation type="submission" date="2023-04" db="EMBL/GenBank/DDBJ databases">
        <authorList>
            <person name="Bruccoleri R.E."/>
            <person name="Oakeley E.J."/>
            <person name="Faust A.-M."/>
            <person name="Dessus-Babus S."/>
            <person name="Altorfer M."/>
            <person name="Burckhardt D."/>
            <person name="Oertli M."/>
            <person name="Naumann U."/>
            <person name="Petersen F."/>
            <person name="Wong J."/>
        </authorList>
    </citation>
    <scope>NUCLEOTIDE SEQUENCE</scope>
    <source>
        <strain evidence="1">GSM-AAB239-AS_SAM_17_03QT</strain>
        <tissue evidence="1">Leaf</tissue>
    </source>
</reference>
<name>A0AAX6EQY6_IRIPA</name>